<proteinExistence type="predicted"/>
<keyword evidence="7" id="KW-1185">Reference proteome</keyword>
<feature type="region of interest" description="Disordered" evidence="4">
    <location>
        <begin position="335"/>
        <end position="357"/>
    </location>
</feature>
<evidence type="ECO:0000256" key="3">
    <source>
        <dbReference type="ARBA" id="ARBA00022827"/>
    </source>
</evidence>
<dbReference type="EMBL" id="JBBNAE010000006">
    <property type="protein sequence ID" value="KAK9115971.1"/>
    <property type="molecule type" value="Genomic_DNA"/>
</dbReference>
<evidence type="ECO:0000256" key="4">
    <source>
        <dbReference type="SAM" id="MobiDB-lite"/>
    </source>
</evidence>
<dbReference type="GO" id="GO:0002098">
    <property type="term" value="P:tRNA wobble uridine modification"/>
    <property type="evidence" value="ECO:0007669"/>
    <property type="project" value="TreeGrafter"/>
</dbReference>
<evidence type="ECO:0000313" key="6">
    <source>
        <dbReference type="EMBL" id="KAK9115971.1"/>
    </source>
</evidence>
<reference evidence="6 7" key="1">
    <citation type="submission" date="2024-01" db="EMBL/GenBank/DDBJ databases">
        <title>Genome assemblies of Stephania.</title>
        <authorList>
            <person name="Yang L."/>
        </authorList>
    </citation>
    <scope>NUCLEOTIDE SEQUENCE [LARGE SCALE GENOMIC DNA]</scope>
    <source>
        <strain evidence="6">QJT</strain>
        <tissue evidence="6">Leaf</tissue>
    </source>
</reference>
<accession>A0AAP0II60</accession>
<dbReference type="AlphaFoldDB" id="A0AAP0II60"/>
<dbReference type="GO" id="GO:0030488">
    <property type="term" value="P:tRNA methylation"/>
    <property type="evidence" value="ECO:0007669"/>
    <property type="project" value="TreeGrafter"/>
</dbReference>
<comment type="cofactor">
    <cofactor evidence="1">
        <name>FAD</name>
        <dbReference type="ChEBI" id="CHEBI:57692"/>
    </cofactor>
</comment>
<feature type="domain" description="MnmG N-terminal" evidence="5">
    <location>
        <begin position="93"/>
        <end position="210"/>
    </location>
</feature>
<dbReference type="PANTHER" id="PTHR11806">
    <property type="entry name" value="GLUCOSE INHIBITED DIVISION PROTEIN A"/>
    <property type="match status" value="1"/>
</dbReference>
<dbReference type="Pfam" id="PF01134">
    <property type="entry name" value="GIDA"/>
    <property type="match status" value="2"/>
</dbReference>
<evidence type="ECO:0000256" key="1">
    <source>
        <dbReference type="ARBA" id="ARBA00001974"/>
    </source>
</evidence>
<keyword evidence="3" id="KW-0274">FAD</keyword>
<dbReference type="Gene3D" id="3.50.50.60">
    <property type="entry name" value="FAD/NAD(P)-binding domain"/>
    <property type="match status" value="1"/>
</dbReference>
<dbReference type="InterPro" id="IPR040131">
    <property type="entry name" value="MnmG_N"/>
</dbReference>
<dbReference type="InterPro" id="IPR036188">
    <property type="entry name" value="FAD/NAD-bd_sf"/>
</dbReference>
<dbReference type="Proteomes" id="UP001417504">
    <property type="component" value="Unassembled WGS sequence"/>
</dbReference>
<evidence type="ECO:0000259" key="5">
    <source>
        <dbReference type="Pfam" id="PF01134"/>
    </source>
</evidence>
<keyword evidence="2" id="KW-0285">Flavoprotein</keyword>
<organism evidence="6 7">
    <name type="scientific">Stephania japonica</name>
    <dbReference type="NCBI Taxonomy" id="461633"/>
    <lineage>
        <taxon>Eukaryota</taxon>
        <taxon>Viridiplantae</taxon>
        <taxon>Streptophyta</taxon>
        <taxon>Embryophyta</taxon>
        <taxon>Tracheophyta</taxon>
        <taxon>Spermatophyta</taxon>
        <taxon>Magnoliopsida</taxon>
        <taxon>Ranunculales</taxon>
        <taxon>Menispermaceae</taxon>
        <taxon>Menispermoideae</taxon>
        <taxon>Cissampelideae</taxon>
        <taxon>Stephania</taxon>
    </lineage>
</organism>
<evidence type="ECO:0000313" key="7">
    <source>
        <dbReference type="Proteomes" id="UP001417504"/>
    </source>
</evidence>
<protein>
    <recommendedName>
        <fullName evidence="5">MnmG N-terminal domain-containing protein</fullName>
    </recommendedName>
</protein>
<dbReference type="InterPro" id="IPR002218">
    <property type="entry name" value="MnmG-rel"/>
</dbReference>
<name>A0AAP0II60_9MAGN</name>
<feature type="region of interest" description="Disordered" evidence="4">
    <location>
        <begin position="385"/>
        <end position="410"/>
    </location>
</feature>
<feature type="domain" description="MnmG N-terminal" evidence="5">
    <location>
        <begin position="236"/>
        <end position="281"/>
    </location>
</feature>
<dbReference type="GO" id="GO:0050660">
    <property type="term" value="F:flavin adenine dinucleotide binding"/>
    <property type="evidence" value="ECO:0007669"/>
    <property type="project" value="InterPro"/>
</dbReference>
<dbReference type="SUPFAM" id="SSF51905">
    <property type="entry name" value="FAD/NAD(P)-binding domain"/>
    <property type="match status" value="1"/>
</dbReference>
<dbReference type="PANTHER" id="PTHR11806:SF0">
    <property type="entry name" value="PROTEIN MTO1 HOMOLOG, MITOCHONDRIAL"/>
    <property type="match status" value="1"/>
</dbReference>
<comment type="caution">
    <text evidence="6">The sequence shown here is derived from an EMBL/GenBank/DDBJ whole genome shotgun (WGS) entry which is preliminary data.</text>
</comment>
<evidence type="ECO:0000256" key="2">
    <source>
        <dbReference type="ARBA" id="ARBA00022630"/>
    </source>
</evidence>
<gene>
    <name evidence="6" type="ORF">Sjap_014918</name>
</gene>
<sequence>MASLRDRGELEVNCFRGCFGCIGVVVDVVVWLRLVRFDHGIGRESCLPVELSYGYSPIPRKNLHLDTKAANASTLKSTLLLPPDYLMDFKFMYLQKRVLNFSRGPAVRALWAQTDKREYALEMKKVTRNLSIREAMLTEILLGKNDKVEGVRTFFGMSFYAPSVVLTTGTFRSGKIWVGRASMAAGRAGESASLGHTENLQHLGFETDSLCFPFSYFRLLVVLVALVAFDPDFHIEREQVCCYLKVTHQLIKDNLHETPTYDGLVEAKGPRYCPSIEDKCIGPWFSVEGVEMYDHTGPRPCKGSQSGLTERAKKFPWLFWILTCLYRGVTIGLRDGSGATEGGKPRGAQNAKTTTRDSIDSATELQVVSPGGNGRRVRFGAVEVVEEPDDGGRPSQGADDNDEEHTPSIVNDDGYYDISLDLDSANEIDIPLVSSMAARDTSLRAIDLLSTDTVPILTTIHILAVAHGTSLRAIDLPSTDIVLNLTTLHLLDVGF</sequence>
<dbReference type="Gene3D" id="2.40.30.260">
    <property type="match status" value="1"/>
</dbReference>